<feature type="compositionally biased region" description="Gly residues" evidence="1">
    <location>
        <begin position="52"/>
        <end position="64"/>
    </location>
</feature>
<feature type="region of interest" description="Disordered" evidence="1">
    <location>
        <begin position="37"/>
        <end position="64"/>
    </location>
</feature>
<evidence type="ECO:0000256" key="1">
    <source>
        <dbReference type="SAM" id="MobiDB-lite"/>
    </source>
</evidence>
<dbReference type="EMBL" id="KU686198">
    <property type="protein sequence ID" value="AOV58768.1"/>
    <property type="molecule type" value="Genomic_DNA"/>
</dbReference>
<evidence type="ECO:0000313" key="5">
    <source>
        <dbReference type="Proteomes" id="UP000204537"/>
    </source>
</evidence>
<dbReference type="OrthoDB" id="10671at10239"/>
<gene>
    <name evidence="4" type="ORF">C421010_024</name>
    <name evidence="2" type="ORF">S250808_024</name>
    <name evidence="3" type="ORF">T040910_024</name>
</gene>
<dbReference type="EMBL" id="KU686197">
    <property type="protein sequence ID" value="AOV58529.1"/>
    <property type="molecule type" value="Genomic_DNA"/>
</dbReference>
<evidence type="ECO:0000313" key="3">
    <source>
        <dbReference type="EMBL" id="AOV58768.1"/>
    </source>
</evidence>
<organism evidence="2 7">
    <name type="scientific">Synechococcus phage S-CAM3</name>
    <dbReference type="NCBI Taxonomy" id="1883366"/>
    <lineage>
        <taxon>Viruses</taxon>
        <taxon>Duplodnaviria</taxon>
        <taxon>Heunggongvirae</taxon>
        <taxon>Uroviricota</taxon>
        <taxon>Caudoviricetes</taxon>
        <taxon>Pantevenvirales</taxon>
        <taxon>Kyanoviridae</taxon>
        <taxon>Charybdisvirus</taxon>
        <taxon>Charybdisvirus scam3</taxon>
    </lineage>
</organism>
<protein>
    <submittedName>
        <fullName evidence="2">RNA-binding region RNP-1</fullName>
    </submittedName>
</protein>
<keyword evidence="5" id="KW-1185">Reference proteome</keyword>
<evidence type="ECO:0000313" key="6">
    <source>
        <dbReference type="Proteomes" id="UP000240804"/>
    </source>
</evidence>
<dbReference type="Proteomes" id="UP000240920">
    <property type="component" value="Segment"/>
</dbReference>
<dbReference type="GeneID" id="30306314"/>
<dbReference type="KEGG" id="vg:30306314"/>
<dbReference type="Proteomes" id="UP000240804">
    <property type="component" value="Segment"/>
</dbReference>
<dbReference type="RefSeq" id="YP_009321287.1">
    <property type="nucleotide sequence ID" value="NC_031906.1"/>
</dbReference>
<accession>A0A1D8KIP9</accession>
<sequence length="529" mass="54864">MGRYSVSRSSSYGFSIPVDVKFVTYITVGGGGGGAYPNIPNLPRPGFTPPRSGGGTSVTGGVSSSGGGAGSLYSGGGGGWGNWRRGSNGGYSYGPNSRARSGYGGLGQGGAGQWRSGSQSYGGGGGGASCCIKYRGSSGACSGQYISVSIGGGGTQGGSGNCRYGVGGAMYACVCTYDRPNPNITASPIAFRLDGGDGNNSRTKLTWSTSGGESDSEVIEALVNGTVVQSYGQVARNNSTGFFVSPTETTEFRLTTTNPAYSEDDSVIVTVYIPPQITFTITDENDNPTSENITIVLGETRELEWQVGGDVSSIVIQPGVGSSNSNSSVFVSPSETTTYTIAASGLGGVGSKEITVTVLQPPTLSVSGPLEVNYGSDIVVGISATNSEGGVSYIAEYTDTSGQNESQPSVDVPNTIGDLVEVFTYIIPVTYDDYGPKNVKLTFTVDGYGDLTEDDIVDVSVEIDQRPLSIAIPESEDKIINETPVISPEEESTITLTIDDVDIPVEIKADSPIQVEIDDDDQWRNIRQI</sequence>
<proteinExistence type="predicted"/>
<dbReference type="Proteomes" id="UP000204537">
    <property type="component" value="Segment"/>
</dbReference>
<evidence type="ECO:0000313" key="4">
    <source>
        <dbReference type="EMBL" id="AOV59007.1"/>
    </source>
</evidence>
<name>A0A1D8KIP9_9CAUD</name>
<dbReference type="EMBL" id="KU686199">
    <property type="protein sequence ID" value="AOV59007.1"/>
    <property type="molecule type" value="Genomic_DNA"/>
</dbReference>
<reference evidence="5 6" key="1">
    <citation type="journal article" date="2016" name="Virology">
        <title>The genomic content and context of auxiliary metabolic genes in marine cyanomyoviruses.</title>
        <authorList>
            <person name="Crummett L.T."/>
            <person name="Puxty R.J."/>
            <person name="Weihe C."/>
            <person name="Marston M.F."/>
            <person name="Martiny J.B."/>
        </authorList>
    </citation>
    <scope>NUCLEOTIDE SEQUENCE [LARGE SCALE GENOMIC DNA]</scope>
    <source>
        <strain evidence="2">0808SB25</strain>
        <strain evidence="3">0910TB04</strain>
        <strain evidence="4">1010CC42</strain>
    </source>
</reference>
<evidence type="ECO:0000313" key="2">
    <source>
        <dbReference type="EMBL" id="AOV58529.1"/>
    </source>
</evidence>
<evidence type="ECO:0000313" key="7">
    <source>
        <dbReference type="Proteomes" id="UP000240920"/>
    </source>
</evidence>